<sequence length="126" mass="13914">MSIGNDKLQPRNVPLPQYEAEIEALKKSFTHPKKRQEDGDDSYILIGQATNIERSGHRFMVDTPGPSGTEIEISEIESFGLEVGVSAEFRPSSTIGEIWVSINGNVGNFRVECLGAYAVVPVAKYW</sequence>
<evidence type="ECO:0000313" key="1">
    <source>
        <dbReference type="EMBL" id="RNJ55745.1"/>
    </source>
</evidence>
<comment type="caution">
    <text evidence="1">The sequence shown here is derived from an EMBL/GenBank/DDBJ whole genome shotgun (WGS) entry which is preliminary data.</text>
</comment>
<accession>A0A3M9Y6F0</accession>
<organism evidence="1 2">
    <name type="scientific">Verticillium nonalfalfae</name>
    <dbReference type="NCBI Taxonomy" id="1051616"/>
    <lineage>
        <taxon>Eukaryota</taxon>
        <taxon>Fungi</taxon>
        <taxon>Dikarya</taxon>
        <taxon>Ascomycota</taxon>
        <taxon>Pezizomycotina</taxon>
        <taxon>Sordariomycetes</taxon>
        <taxon>Hypocreomycetidae</taxon>
        <taxon>Glomerellales</taxon>
        <taxon>Plectosphaerellaceae</taxon>
        <taxon>Verticillium</taxon>
    </lineage>
</organism>
<reference evidence="1 2" key="1">
    <citation type="submission" date="2018-10" db="EMBL/GenBank/DDBJ databases">
        <title>Genome sequence of Verticillium nonalfalfae VnAa140.</title>
        <authorList>
            <person name="Stajich J.E."/>
            <person name="Kasson M.T."/>
        </authorList>
    </citation>
    <scope>NUCLEOTIDE SEQUENCE [LARGE SCALE GENOMIC DNA]</scope>
    <source>
        <strain evidence="1 2">VnAa140</strain>
    </source>
</reference>
<dbReference type="GeneID" id="39611862"/>
<protein>
    <submittedName>
        <fullName evidence="1">Uncharacterized protein</fullName>
    </submittedName>
</protein>
<keyword evidence="2" id="KW-1185">Reference proteome</keyword>
<proteinExistence type="predicted"/>
<dbReference type="RefSeq" id="XP_028493903.1">
    <property type="nucleotide sequence ID" value="XM_028642267.1"/>
</dbReference>
<gene>
    <name evidence="1" type="ORF">D7B24_008173</name>
</gene>
<dbReference type="Proteomes" id="UP000267145">
    <property type="component" value="Unassembled WGS sequence"/>
</dbReference>
<dbReference type="EMBL" id="RBVV01000070">
    <property type="protein sequence ID" value="RNJ55745.1"/>
    <property type="molecule type" value="Genomic_DNA"/>
</dbReference>
<name>A0A3M9Y6F0_9PEZI</name>
<evidence type="ECO:0000313" key="2">
    <source>
        <dbReference type="Proteomes" id="UP000267145"/>
    </source>
</evidence>
<dbReference type="AlphaFoldDB" id="A0A3M9Y6F0"/>